<keyword evidence="7" id="KW-0998">Cell outer membrane</keyword>
<keyword evidence="8" id="KW-0175">Coiled coil</keyword>
<evidence type="ECO:0000256" key="2">
    <source>
        <dbReference type="ARBA" id="ARBA00007613"/>
    </source>
</evidence>
<dbReference type="GO" id="GO:0009279">
    <property type="term" value="C:cell outer membrane"/>
    <property type="evidence" value="ECO:0007669"/>
    <property type="project" value="UniProtKB-SubCell"/>
</dbReference>
<comment type="similarity">
    <text evidence="2">Belongs to the outer membrane factor (OMF) (TC 1.B.17) family.</text>
</comment>
<keyword evidence="10" id="KW-0732">Signal</keyword>
<dbReference type="PANTHER" id="PTHR30026:SF23">
    <property type="entry name" value="TO APRF-PUTATIVE OUTER MEMBRANE EFFLUX PROTEIN OR SECRETED ALKALINE PHOSPHATASE-RELATED"/>
    <property type="match status" value="1"/>
</dbReference>
<name>A0A1N7QCP6_9PROT</name>
<evidence type="ECO:0000256" key="8">
    <source>
        <dbReference type="SAM" id="Coils"/>
    </source>
</evidence>
<reference evidence="11 12" key="1">
    <citation type="submission" date="2017-01" db="EMBL/GenBank/DDBJ databases">
        <authorList>
            <person name="Mah S.A."/>
            <person name="Swanson W.J."/>
            <person name="Moy G.W."/>
            <person name="Vacquier V.D."/>
        </authorList>
    </citation>
    <scope>NUCLEOTIDE SEQUENCE [LARGE SCALE GENOMIC DNA]</scope>
    <source>
        <strain evidence="11 12">DSM 11589</strain>
    </source>
</reference>
<keyword evidence="4" id="KW-1134">Transmembrane beta strand</keyword>
<dbReference type="PANTHER" id="PTHR30026">
    <property type="entry name" value="OUTER MEMBRANE PROTEIN TOLC"/>
    <property type="match status" value="1"/>
</dbReference>
<keyword evidence="6" id="KW-0472">Membrane</keyword>
<dbReference type="STRING" id="80876.SAMN05421779_11516"/>
<comment type="subcellular location">
    <subcellularLocation>
        <location evidence="1">Cell outer membrane</location>
    </subcellularLocation>
</comment>
<evidence type="ECO:0000256" key="1">
    <source>
        <dbReference type="ARBA" id="ARBA00004442"/>
    </source>
</evidence>
<feature type="region of interest" description="Disordered" evidence="9">
    <location>
        <begin position="112"/>
        <end position="143"/>
    </location>
</feature>
<dbReference type="InterPro" id="IPR003423">
    <property type="entry name" value="OMP_efflux"/>
</dbReference>
<dbReference type="Pfam" id="PF02321">
    <property type="entry name" value="OEP"/>
    <property type="match status" value="1"/>
</dbReference>
<evidence type="ECO:0000256" key="4">
    <source>
        <dbReference type="ARBA" id="ARBA00022452"/>
    </source>
</evidence>
<dbReference type="GO" id="GO:0015562">
    <property type="term" value="F:efflux transmembrane transporter activity"/>
    <property type="evidence" value="ECO:0007669"/>
    <property type="project" value="InterPro"/>
</dbReference>
<keyword evidence="5" id="KW-0812">Transmembrane</keyword>
<keyword evidence="3" id="KW-0813">Transport</keyword>
<dbReference type="Proteomes" id="UP000185678">
    <property type="component" value="Unassembled WGS sequence"/>
</dbReference>
<evidence type="ECO:0000256" key="9">
    <source>
        <dbReference type="SAM" id="MobiDB-lite"/>
    </source>
</evidence>
<evidence type="ECO:0000256" key="3">
    <source>
        <dbReference type="ARBA" id="ARBA00022448"/>
    </source>
</evidence>
<feature type="signal peptide" evidence="10">
    <location>
        <begin position="1"/>
        <end position="29"/>
    </location>
</feature>
<dbReference type="PROSITE" id="PS51257">
    <property type="entry name" value="PROKAR_LIPOPROTEIN"/>
    <property type="match status" value="1"/>
</dbReference>
<dbReference type="SUPFAM" id="SSF56954">
    <property type="entry name" value="Outer membrane efflux proteins (OEP)"/>
    <property type="match status" value="1"/>
</dbReference>
<accession>A0A1N7QCP6</accession>
<feature type="coiled-coil region" evidence="8">
    <location>
        <begin position="205"/>
        <end position="267"/>
    </location>
</feature>
<evidence type="ECO:0000313" key="11">
    <source>
        <dbReference type="EMBL" id="SIT20640.1"/>
    </source>
</evidence>
<protein>
    <submittedName>
        <fullName evidence="11">Outer membrane protein TolC</fullName>
    </submittedName>
</protein>
<keyword evidence="12" id="KW-1185">Reference proteome</keyword>
<dbReference type="EMBL" id="FTOA01000015">
    <property type="protein sequence ID" value="SIT20640.1"/>
    <property type="molecule type" value="Genomic_DNA"/>
</dbReference>
<evidence type="ECO:0000256" key="7">
    <source>
        <dbReference type="ARBA" id="ARBA00023237"/>
    </source>
</evidence>
<dbReference type="Gene3D" id="1.20.1600.10">
    <property type="entry name" value="Outer membrane efflux proteins (OEP)"/>
    <property type="match status" value="1"/>
</dbReference>
<evidence type="ECO:0000256" key="5">
    <source>
        <dbReference type="ARBA" id="ARBA00022692"/>
    </source>
</evidence>
<feature type="chain" id="PRO_5012704160" evidence="10">
    <location>
        <begin position="30"/>
        <end position="590"/>
    </location>
</feature>
<proteinExistence type="inferred from homology"/>
<feature type="compositionally biased region" description="Low complexity" evidence="9">
    <location>
        <begin position="116"/>
        <end position="133"/>
    </location>
</feature>
<dbReference type="InterPro" id="IPR051906">
    <property type="entry name" value="TolC-like"/>
</dbReference>
<gene>
    <name evidence="11" type="ORF">SAMN05421779_11516</name>
</gene>
<dbReference type="RefSeq" id="WP_076402205.1">
    <property type="nucleotide sequence ID" value="NZ_FTOA01000015.1"/>
</dbReference>
<dbReference type="GO" id="GO:0015288">
    <property type="term" value="F:porin activity"/>
    <property type="evidence" value="ECO:0007669"/>
    <property type="project" value="TreeGrafter"/>
</dbReference>
<evidence type="ECO:0000313" key="12">
    <source>
        <dbReference type="Proteomes" id="UP000185678"/>
    </source>
</evidence>
<dbReference type="GO" id="GO:1990281">
    <property type="term" value="C:efflux pump complex"/>
    <property type="evidence" value="ECO:0007669"/>
    <property type="project" value="TreeGrafter"/>
</dbReference>
<organism evidence="11 12">
    <name type="scientific">Insolitispirillum peregrinum</name>
    <dbReference type="NCBI Taxonomy" id="80876"/>
    <lineage>
        <taxon>Bacteria</taxon>
        <taxon>Pseudomonadati</taxon>
        <taxon>Pseudomonadota</taxon>
        <taxon>Alphaproteobacteria</taxon>
        <taxon>Rhodospirillales</taxon>
        <taxon>Novispirillaceae</taxon>
        <taxon>Insolitispirillum</taxon>
    </lineage>
</organism>
<evidence type="ECO:0000256" key="6">
    <source>
        <dbReference type="ARBA" id="ARBA00023136"/>
    </source>
</evidence>
<sequence>MTRTRHFSPYRPSTALCLVVGLSAFGLTACSVTPEPVTLDEQMAQTASDRLKMFADQEPVTGPISIDEAMARAVKYNLQQRMGLMEKALEDQMLDVRSLDMLPKLAAQAGWKTRSNEAASSSESIESRSQSLEPSTSQDKNGETAGLQLSWNVLDFGVNYFGAKAQANKALAAEERRRRVIADIIQQVRVAYWEAATAERLQPEVRQAMDEANMALDRARQTERERLMTPADSLRYQKSLLEMVRQLEALDGELADAKARLAALMNIPPATDYTLEPLTESSFARPALAYGLDELEATAMVKRPEIREETYQARNAVLETRMALLKLLPGANLFTGVNYDSNSYLVNSSWADAGLQVSWNLFNVLSYSRIEEAGETREQLAELRRQAVRMAVLTQVNLSWQRYHRAERIFDRSNELEQLQRGLLGHSESAYASNAQSLLERIRTRTETVLATRTRDRSFAEMQGAYGAIYQAAGLDPLPEQVKGYSIADLSGAIAANRAALARGEVAPPQLPPAPVAVASSAPAVQPVTLASPPPTPPAPVEQPAAAPASVEVAATPPVPPAYLLRLDMWSHLGSLEGAELISLDGPHVQ</sequence>
<dbReference type="OrthoDB" id="9764652at2"/>
<dbReference type="AlphaFoldDB" id="A0A1N7QCP6"/>
<evidence type="ECO:0000256" key="10">
    <source>
        <dbReference type="SAM" id="SignalP"/>
    </source>
</evidence>